<gene>
    <name evidence="1" type="ORF">BC938DRAFT_480641</name>
</gene>
<evidence type="ECO:0000313" key="1">
    <source>
        <dbReference type="EMBL" id="RUS29461.1"/>
    </source>
</evidence>
<dbReference type="EMBL" id="RBNJ01005142">
    <property type="protein sequence ID" value="RUS29461.1"/>
    <property type="molecule type" value="Genomic_DNA"/>
</dbReference>
<keyword evidence="2" id="KW-1185">Reference proteome</keyword>
<name>A0A433QIS7_9FUNG</name>
<accession>A0A433QIS7</accession>
<protein>
    <submittedName>
        <fullName evidence="1">Uncharacterized protein</fullName>
    </submittedName>
</protein>
<organism evidence="1 2">
    <name type="scientific">Jimgerdemannia flammicorona</name>
    <dbReference type="NCBI Taxonomy" id="994334"/>
    <lineage>
        <taxon>Eukaryota</taxon>
        <taxon>Fungi</taxon>
        <taxon>Fungi incertae sedis</taxon>
        <taxon>Mucoromycota</taxon>
        <taxon>Mucoromycotina</taxon>
        <taxon>Endogonomycetes</taxon>
        <taxon>Endogonales</taxon>
        <taxon>Endogonaceae</taxon>
        <taxon>Jimgerdemannia</taxon>
    </lineage>
</organism>
<reference evidence="1 2" key="1">
    <citation type="journal article" date="2018" name="New Phytol.">
        <title>Phylogenomics of Endogonaceae and evolution of mycorrhizas within Mucoromycota.</title>
        <authorList>
            <person name="Chang Y."/>
            <person name="Desiro A."/>
            <person name="Na H."/>
            <person name="Sandor L."/>
            <person name="Lipzen A."/>
            <person name="Clum A."/>
            <person name="Barry K."/>
            <person name="Grigoriev I.V."/>
            <person name="Martin F.M."/>
            <person name="Stajich J.E."/>
            <person name="Smith M.E."/>
            <person name="Bonito G."/>
            <person name="Spatafora J.W."/>
        </authorList>
    </citation>
    <scope>NUCLEOTIDE SEQUENCE [LARGE SCALE GENOMIC DNA]</scope>
    <source>
        <strain evidence="1 2">AD002</strain>
    </source>
</reference>
<comment type="caution">
    <text evidence="1">The sequence shown here is derived from an EMBL/GenBank/DDBJ whole genome shotgun (WGS) entry which is preliminary data.</text>
</comment>
<sequence length="109" mass="12344">MTPAHIPASRTTTIFGLTRNSAYRPYSEPRSMTPIFQLTNDTRIPTQHDAPPDLQHDTQACIPTSLIPLYRELRTTPIFPPSTMPIPTYSMTPVFSSSLYSKFRTTPLF</sequence>
<dbReference type="AlphaFoldDB" id="A0A433QIS7"/>
<proteinExistence type="predicted"/>
<evidence type="ECO:0000313" key="2">
    <source>
        <dbReference type="Proteomes" id="UP000274822"/>
    </source>
</evidence>
<dbReference type="Proteomes" id="UP000274822">
    <property type="component" value="Unassembled WGS sequence"/>
</dbReference>